<name>W2RF95_PHYN3</name>
<proteinExistence type="predicted"/>
<dbReference type="GeneID" id="20170917"/>
<dbReference type="AlphaFoldDB" id="W2RF95"/>
<dbReference type="RefSeq" id="XP_008890216.1">
    <property type="nucleotide sequence ID" value="XM_008891968.1"/>
</dbReference>
<dbReference type="VEuPathDB" id="FungiDB:PPTG_00560"/>
<evidence type="ECO:0008006" key="3">
    <source>
        <dbReference type="Google" id="ProtNLM"/>
    </source>
</evidence>
<organism evidence="1 2">
    <name type="scientific">Phytophthora nicotianae (strain INRA-310)</name>
    <name type="common">Phytophthora parasitica</name>
    <dbReference type="NCBI Taxonomy" id="761204"/>
    <lineage>
        <taxon>Eukaryota</taxon>
        <taxon>Sar</taxon>
        <taxon>Stramenopiles</taxon>
        <taxon>Oomycota</taxon>
        <taxon>Peronosporomycetes</taxon>
        <taxon>Peronosporales</taxon>
        <taxon>Peronosporaceae</taxon>
        <taxon>Phytophthora</taxon>
    </lineage>
</organism>
<evidence type="ECO:0000313" key="1">
    <source>
        <dbReference type="EMBL" id="ETN24118.1"/>
    </source>
</evidence>
<accession>W2RF95</accession>
<dbReference type="Proteomes" id="UP000018817">
    <property type="component" value="Unassembled WGS sequence"/>
</dbReference>
<dbReference type="EMBL" id="KI669561">
    <property type="protein sequence ID" value="ETN24118.1"/>
    <property type="molecule type" value="Genomic_DNA"/>
</dbReference>
<reference evidence="1 2" key="2">
    <citation type="submission" date="2013-11" db="EMBL/GenBank/DDBJ databases">
        <title>The Genome Sequence of Phytophthora parasitica INRA-310.</title>
        <authorList>
            <consortium name="The Broad Institute Genomics Platform"/>
            <person name="Russ C."/>
            <person name="Tyler B."/>
            <person name="Panabieres F."/>
            <person name="Shan W."/>
            <person name="Tripathy S."/>
            <person name="Grunwald N."/>
            <person name="Machado M."/>
            <person name="Johnson C.S."/>
            <person name="Arredondo F."/>
            <person name="Hong C."/>
            <person name="Coffey M."/>
            <person name="Young S.K."/>
            <person name="Zeng Q."/>
            <person name="Gargeya S."/>
            <person name="Fitzgerald M."/>
            <person name="Abouelleil A."/>
            <person name="Alvarado L."/>
            <person name="Chapman S.B."/>
            <person name="Gainer-Dewar J."/>
            <person name="Goldberg J."/>
            <person name="Griggs A."/>
            <person name="Gujja S."/>
            <person name="Hansen M."/>
            <person name="Howarth C."/>
            <person name="Imamovic A."/>
            <person name="Ireland A."/>
            <person name="Larimer J."/>
            <person name="McCowan C."/>
            <person name="Murphy C."/>
            <person name="Pearson M."/>
            <person name="Poon T.W."/>
            <person name="Priest M."/>
            <person name="Roberts A."/>
            <person name="Saif S."/>
            <person name="Shea T."/>
            <person name="Sykes S."/>
            <person name="Wortman J."/>
            <person name="Nusbaum C."/>
            <person name="Birren B."/>
        </authorList>
    </citation>
    <scope>NUCLEOTIDE SEQUENCE [LARGE SCALE GENOMIC DNA]</scope>
    <source>
        <strain evidence="1 2">INRA-310</strain>
    </source>
</reference>
<protein>
    <recommendedName>
        <fullName evidence="3">RxLR effector protein</fullName>
    </recommendedName>
</protein>
<sequence length="228" mass="25509">MLVGIRLCSHFAIWSLSTTKRPAMRLLYFLLLHVFVAVFLPSVDAASPISFTAGRNPIVAKRHLRTETRSGYDGGYANTEERRVPAAAAEKLASMNSYKAKLAETAFGLLNLHKRKGFIMGTPELKTWSNLMLKLDDTNSKGSMVAIMTRYYGDDALARYIQSAKVSPSVGKLATDLQTAQFAQWARRGETAKSIKQMLRNSPDRLSSWRDDQVVNAFKAFLTKKNNR</sequence>
<evidence type="ECO:0000313" key="2">
    <source>
        <dbReference type="Proteomes" id="UP000018817"/>
    </source>
</evidence>
<reference evidence="2" key="1">
    <citation type="submission" date="2011-12" db="EMBL/GenBank/DDBJ databases">
        <authorList>
            <consortium name="The Broad Institute Genome Sequencing Platform"/>
            <person name="Russ C."/>
            <person name="Tyler B."/>
            <person name="Panabieres F."/>
            <person name="Shan W."/>
            <person name="Tripathy S."/>
            <person name="Grunwald N."/>
            <person name="Machado M."/>
            <person name="Young S.K."/>
            <person name="Zeng Q."/>
            <person name="Gargeya S."/>
            <person name="Fitzgerald M."/>
            <person name="Haas B."/>
            <person name="Abouelleil A."/>
            <person name="Alvarado L."/>
            <person name="Arachchi H.M."/>
            <person name="Berlin A."/>
            <person name="Chapman S.B."/>
            <person name="Gearin G."/>
            <person name="Goldberg J."/>
            <person name="Griggs A."/>
            <person name="Gujja S."/>
            <person name="Hansen M."/>
            <person name="Heiman D."/>
            <person name="Howarth C."/>
            <person name="Larimer J."/>
            <person name="Lui A."/>
            <person name="MacDonald P.J.P."/>
            <person name="McCowen C."/>
            <person name="Montmayeur A."/>
            <person name="Murphy C."/>
            <person name="Neiman D."/>
            <person name="Pearson M."/>
            <person name="Priest M."/>
            <person name="Roberts A."/>
            <person name="Saif S."/>
            <person name="Shea T."/>
            <person name="Sisk P."/>
            <person name="Stolte C."/>
            <person name="Sykes S."/>
            <person name="Wortman J."/>
            <person name="Nusbaum C."/>
            <person name="Birren B."/>
        </authorList>
    </citation>
    <scope>NUCLEOTIDE SEQUENCE [LARGE SCALE GENOMIC DNA]</scope>
    <source>
        <strain evidence="2">INRA-310</strain>
    </source>
</reference>
<gene>
    <name evidence="1" type="ORF">PPTG_00560</name>
</gene>
<dbReference type="OrthoDB" id="112382at2759"/>
<dbReference type="OMA" id="IMTRYYG"/>